<comment type="catalytic activity">
    <reaction evidence="7">
        <text>N-acetyl-D-glucosamine 6-phosphate + H2O = D-glucosamine 6-phosphate + acetate</text>
        <dbReference type="Rhea" id="RHEA:22936"/>
        <dbReference type="ChEBI" id="CHEBI:15377"/>
        <dbReference type="ChEBI" id="CHEBI:30089"/>
        <dbReference type="ChEBI" id="CHEBI:57513"/>
        <dbReference type="ChEBI" id="CHEBI:58725"/>
        <dbReference type="EC" id="3.5.1.25"/>
    </reaction>
</comment>
<protein>
    <recommendedName>
        <fullName evidence="3">N-acetylglucosamine-6-phosphate deacetylase</fullName>
        <ecNumber evidence="2">3.5.1.25</ecNumber>
    </recommendedName>
</protein>
<dbReference type="AlphaFoldDB" id="A0A6A5R557"/>
<dbReference type="SUPFAM" id="SSF51556">
    <property type="entry name" value="Metallo-dependent hydrolases"/>
    <property type="match status" value="1"/>
</dbReference>
<name>A0A6A5R557_AMPQU</name>
<dbReference type="PANTHER" id="PTHR11113">
    <property type="entry name" value="N-ACETYLGLUCOSAMINE-6-PHOSPHATE DEACETYLASE"/>
    <property type="match status" value="1"/>
</dbReference>
<dbReference type="EC" id="3.5.1.25" evidence="2"/>
<dbReference type="GO" id="GO:0006046">
    <property type="term" value="P:N-acetylglucosamine catabolic process"/>
    <property type="evidence" value="ECO:0007669"/>
    <property type="project" value="TreeGrafter"/>
</dbReference>
<reference evidence="9" key="1">
    <citation type="journal article" date="2020" name="Stud. Mycol.">
        <title>101 Dothideomycetes genomes: a test case for predicting lifestyles and emergence of pathogens.</title>
        <authorList>
            <person name="Haridas S."/>
            <person name="Albert R."/>
            <person name="Binder M."/>
            <person name="Bloem J."/>
            <person name="Labutti K."/>
            <person name="Salamov A."/>
            <person name="Andreopoulos B."/>
            <person name="Baker S."/>
            <person name="Barry K."/>
            <person name="Bills G."/>
            <person name="Bluhm B."/>
            <person name="Cannon C."/>
            <person name="Castanera R."/>
            <person name="Culley D."/>
            <person name="Daum C."/>
            <person name="Ezra D."/>
            <person name="Gonzalez J."/>
            <person name="Henrissat B."/>
            <person name="Kuo A."/>
            <person name="Liang C."/>
            <person name="Lipzen A."/>
            <person name="Lutzoni F."/>
            <person name="Magnuson J."/>
            <person name="Mondo S."/>
            <person name="Nolan M."/>
            <person name="Ohm R."/>
            <person name="Pangilinan J."/>
            <person name="Park H.-J."/>
            <person name="Ramirez L."/>
            <person name="Alfaro M."/>
            <person name="Sun H."/>
            <person name="Tritt A."/>
            <person name="Yoshinaga Y."/>
            <person name="Zwiers L.-H."/>
            <person name="Turgeon B."/>
            <person name="Goodwin S."/>
            <person name="Spatafora J."/>
            <person name="Crous P."/>
            <person name="Grigoriev I."/>
        </authorList>
    </citation>
    <scope>NUCLEOTIDE SEQUENCE</scope>
    <source>
        <strain evidence="9">HMLAC05119</strain>
    </source>
</reference>
<keyword evidence="4" id="KW-0479">Metal-binding</keyword>
<gene>
    <name evidence="9" type="ORF">BDU57DRAFT_509604</name>
</gene>
<keyword evidence="10" id="KW-1185">Reference proteome</keyword>
<dbReference type="InterPro" id="IPR032466">
    <property type="entry name" value="Metal_Hydrolase"/>
</dbReference>
<evidence type="ECO:0000313" key="10">
    <source>
        <dbReference type="Proteomes" id="UP000800096"/>
    </source>
</evidence>
<sequence>MIVVQRDCTSFYRQALGVHTLLRVRGKALGFGRVRACLQRAQPSLYCVSSSSSLSLRAQGLRPITAYTMPSTAPMHGSGIVKFTNCRLVKDDSLVNGDLWVSSITGKILNGQEILYEHRTAPEEIVDLGGRILSPGLIDTQLNGAYGFDFSVIPEDGALAYGKGVMRVNRNLVATGVTSYLPTLTSQRPDVYHQALPLLGPSGGARDASCGSESLGAHCEGPFLNPTKNGIHNASVLQEPIRVISSLAACYGPDNLDNPSPIKLITLAPELPGALSSIQALAALGIQVSIGHSEASYEEAKSGIKAGASMITHLFNAMRPLHHRNPGIFGLLGTASSSIPKPYFGIIADGIHLHPTSIKIAWNAHPDGLILVTDAMRLAGMPDGTYDWTNGSRIIKNGALLTLEENDKIAGSSIQLVDCVTNFLNWTGASVPKALKAVTETPARMLGLEDVKGTLKEGADADLVVLDLQGAAEGERKLVVDEVWKFGTKVFARD</sequence>
<proteinExistence type="inferred from homology"/>
<dbReference type="EMBL" id="ML979132">
    <property type="protein sequence ID" value="KAF1921047.1"/>
    <property type="molecule type" value="Genomic_DNA"/>
</dbReference>
<keyword evidence="5" id="KW-0378">Hydrolase</keyword>
<accession>A0A6A5R557</accession>
<dbReference type="InterPro" id="IPR003764">
    <property type="entry name" value="GlcNAc_6-P_deAcase"/>
</dbReference>
<comment type="similarity">
    <text evidence="1">Belongs to the metallo-dependent hydrolases superfamily. NagA family.</text>
</comment>
<dbReference type="Proteomes" id="UP000800096">
    <property type="component" value="Unassembled WGS sequence"/>
</dbReference>
<dbReference type="Gene3D" id="3.20.20.140">
    <property type="entry name" value="Metal-dependent hydrolases"/>
    <property type="match status" value="1"/>
</dbReference>
<evidence type="ECO:0000256" key="5">
    <source>
        <dbReference type="ARBA" id="ARBA00022801"/>
    </source>
</evidence>
<dbReference type="Pfam" id="PF01979">
    <property type="entry name" value="Amidohydro_1"/>
    <property type="match status" value="1"/>
</dbReference>
<evidence type="ECO:0000256" key="7">
    <source>
        <dbReference type="ARBA" id="ARBA00047647"/>
    </source>
</evidence>
<organism evidence="9 10">
    <name type="scientific">Ampelomyces quisqualis</name>
    <name type="common">Powdery mildew agent</name>
    <dbReference type="NCBI Taxonomy" id="50730"/>
    <lineage>
        <taxon>Eukaryota</taxon>
        <taxon>Fungi</taxon>
        <taxon>Dikarya</taxon>
        <taxon>Ascomycota</taxon>
        <taxon>Pezizomycotina</taxon>
        <taxon>Dothideomycetes</taxon>
        <taxon>Pleosporomycetidae</taxon>
        <taxon>Pleosporales</taxon>
        <taxon>Pleosporineae</taxon>
        <taxon>Phaeosphaeriaceae</taxon>
        <taxon>Ampelomyces</taxon>
    </lineage>
</organism>
<dbReference type="GO" id="GO:0008448">
    <property type="term" value="F:N-acetylglucosamine-6-phosphate deacetylase activity"/>
    <property type="evidence" value="ECO:0007669"/>
    <property type="project" value="UniProtKB-EC"/>
</dbReference>
<dbReference type="FunFam" id="3.20.20.140:FF:000065">
    <property type="entry name" value="N-acetylglucosamine-6-phosphate deacetylase"/>
    <property type="match status" value="1"/>
</dbReference>
<evidence type="ECO:0000256" key="3">
    <source>
        <dbReference type="ARBA" id="ARBA00018029"/>
    </source>
</evidence>
<dbReference type="NCBIfam" id="TIGR00221">
    <property type="entry name" value="nagA"/>
    <property type="match status" value="1"/>
</dbReference>
<feature type="domain" description="Amidohydrolase-related" evidence="8">
    <location>
        <begin position="132"/>
        <end position="471"/>
    </location>
</feature>
<dbReference type="CDD" id="cd00854">
    <property type="entry name" value="NagA"/>
    <property type="match status" value="1"/>
</dbReference>
<dbReference type="OrthoDB" id="10264777at2759"/>
<keyword evidence="6" id="KW-0119">Carbohydrate metabolism</keyword>
<evidence type="ECO:0000313" key="9">
    <source>
        <dbReference type="EMBL" id="KAF1921047.1"/>
    </source>
</evidence>
<dbReference type="InterPro" id="IPR006680">
    <property type="entry name" value="Amidohydro-rel"/>
</dbReference>
<dbReference type="GO" id="GO:0046872">
    <property type="term" value="F:metal ion binding"/>
    <property type="evidence" value="ECO:0007669"/>
    <property type="project" value="UniProtKB-KW"/>
</dbReference>
<dbReference type="SUPFAM" id="SSF51338">
    <property type="entry name" value="Composite domain of metallo-dependent hydrolases"/>
    <property type="match status" value="1"/>
</dbReference>
<evidence type="ECO:0000256" key="1">
    <source>
        <dbReference type="ARBA" id="ARBA00010716"/>
    </source>
</evidence>
<dbReference type="PANTHER" id="PTHR11113:SF14">
    <property type="entry name" value="N-ACETYLGLUCOSAMINE-6-PHOSPHATE DEACETYLASE"/>
    <property type="match status" value="1"/>
</dbReference>
<evidence type="ECO:0000256" key="2">
    <source>
        <dbReference type="ARBA" id="ARBA00011899"/>
    </source>
</evidence>
<evidence type="ECO:0000259" key="8">
    <source>
        <dbReference type="Pfam" id="PF01979"/>
    </source>
</evidence>
<evidence type="ECO:0000256" key="6">
    <source>
        <dbReference type="ARBA" id="ARBA00023277"/>
    </source>
</evidence>
<dbReference type="InterPro" id="IPR011059">
    <property type="entry name" value="Metal-dep_hydrolase_composite"/>
</dbReference>
<evidence type="ECO:0000256" key="4">
    <source>
        <dbReference type="ARBA" id="ARBA00022723"/>
    </source>
</evidence>